<protein>
    <submittedName>
        <fullName evidence="1">Uncharacterized protein</fullName>
    </submittedName>
</protein>
<reference evidence="2" key="1">
    <citation type="submission" date="2014-09" db="EMBL/GenBank/DDBJ databases">
        <authorList>
            <person name="Mudge J."/>
            <person name="Ramaraj T."/>
            <person name="Lindquist I.E."/>
            <person name="Bharti A.K."/>
            <person name="Sundararajan A."/>
            <person name="Cameron C.T."/>
            <person name="Woodward J.E."/>
            <person name="May G.D."/>
            <person name="Brubaker C."/>
            <person name="Broadhvest J."/>
            <person name="Wilkins T.A."/>
        </authorList>
    </citation>
    <scope>NUCLEOTIDE SEQUENCE</scope>
    <source>
        <strain evidence="2">cv. AKA8401</strain>
    </source>
</reference>
<comment type="caution">
    <text evidence="1">The sequence shown here is derived from an EMBL/GenBank/DDBJ whole genome shotgun (WGS) entry which is preliminary data.</text>
</comment>
<sequence length="10" mass="967">MLAYGGVSVA</sequence>
<dbReference type="EMBL" id="JRRC01367875">
    <property type="protein sequence ID" value="KHG03580.1"/>
    <property type="molecule type" value="Genomic_DNA"/>
</dbReference>
<evidence type="ECO:0000313" key="1">
    <source>
        <dbReference type="EMBL" id="KHG03580.1"/>
    </source>
</evidence>
<dbReference type="Proteomes" id="UP000032142">
    <property type="component" value="Unassembled WGS sequence"/>
</dbReference>
<organism evidence="1 2">
    <name type="scientific">Gossypium arboreum</name>
    <name type="common">Tree cotton</name>
    <name type="synonym">Gossypium nanking</name>
    <dbReference type="NCBI Taxonomy" id="29729"/>
    <lineage>
        <taxon>Eukaryota</taxon>
        <taxon>Viridiplantae</taxon>
        <taxon>Streptophyta</taxon>
        <taxon>Embryophyta</taxon>
        <taxon>Tracheophyta</taxon>
        <taxon>Spermatophyta</taxon>
        <taxon>Magnoliopsida</taxon>
        <taxon>eudicotyledons</taxon>
        <taxon>Gunneridae</taxon>
        <taxon>Pentapetalae</taxon>
        <taxon>rosids</taxon>
        <taxon>malvids</taxon>
        <taxon>Malvales</taxon>
        <taxon>Malvaceae</taxon>
        <taxon>Malvoideae</taxon>
        <taxon>Gossypium</taxon>
    </lineage>
</organism>
<keyword evidence="2" id="KW-1185">Reference proteome</keyword>
<evidence type="ECO:0000313" key="2">
    <source>
        <dbReference type="Proteomes" id="UP000032142"/>
    </source>
</evidence>
<gene>
    <name evidence="1" type="ORF">F383_28342</name>
</gene>
<accession>A0A0B0MS31</accession>
<proteinExistence type="predicted"/>
<name>A0A0B0MS31_GOSAR</name>